<dbReference type="EMBL" id="JH711586">
    <property type="protein sequence ID" value="EIW76365.1"/>
    <property type="molecule type" value="Genomic_DNA"/>
</dbReference>
<protein>
    <recommendedName>
        <fullName evidence="3">VWFA domain-containing protein</fullName>
    </recommendedName>
</protein>
<name>A0A5M3MCJ9_CONPW</name>
<evidence type="ECO:0000313" key="2">
    <source>
        <dbReference type="Proteomes" id="UP000053558"/>
    </source>
</evidence>
<dbReference type="Proteomes" id="UP000053558">
    <property type="component" value="Unassembled WGS sequence"/>
</dbReference>
<dbReference type="AlphaFoldDB" id="A0A5M3MCJ9"/>
<keyword evidence="2" id="KW-1185">Reference proteome</keyword>
<organism evidence="1 2">
    <name type="scientific">Coniophora puteana (strain RWD-64-598)</name>
    <name type="common">Brown rot fungus</name>
    <dbReference type="NCBI Taxonomy" id="741705"/>
    <lineage>
        <taxon>Eukaryota</taxon>
        <taxon>Fungi</taxon>
        <taxon>Dikarya</taxon>
        <taxon>Basidiomycota</taxon>
        <taxon>Agaricomycotina</taxon>
        <taxon>Agaricomycetes</taxon>
        <taxon>Agaricomycetidae</taxon>
        <taxon>Boletales</taxon>
        <taxon>Coniophorineae</taxon>
        <taxon>Coniophoraceae</taxon>
        <taxon>Coniophora</taxon>
    </lineage>
</organism>
<dbReference type="RefSeq" id="XP_007773598.1">
    <property type="nucleotide sequence ID" value="XM_007775408.1"/>
</dbReference>
<dbReference type="InterPro" id="IPR036465">
    <property type="entry name" value="vWFA_dom_sf"/>
</dbReference>
<dbReference type="PANTHER" id="PTHR34706">
    <property type="entry name" value="SLR1338 PROTEIN"/>
    <property type="match status" value="1"/>
</dbReference>
<sequence>MGNGLSKSHRRRSKVLLAAVPTQNSPPPPYSKDVQTASPTLVYVPPPWITEDALETLRIYDTVIIVDDSGSMQGERWKEAGSALAELAEVAAYYDANGIDIFFINSKTRGEGLKDPNQVRKIFDRVVPTSNTLLGMVMHRHLKNYVNKIESDLQTRRCALDDSGVKPVNYIIITDGMPSDPEELENAIVKCAQWLDKHEQPLNQLGIQFVQVGNSGSAAEYLEHLDTALKTEYNIRDMVDTEPYRDGSKDSKLGAERLIKILLGGINRRVDVKGGAALSEQDN</sequence>
<dbReference type="GeneID" id="19203902"/>
<dbReference type="Gene3D" id="3.40.50.410">
    <property type="entry name" value="von Willebrand factor, type A domain"/>
    <property type="match status" value="1"/>
</dbReference>
<accession>A0A5M3MCJ9</accession>
<reference evidence="2" key="1">
    <citation type="journal article" date="2012" name="Science">
        <title>The Paleozoic origin of enzymatic lignin decomposition reconstructed from 31 fungal genomes.</title>
        <authorList>
            <person name="Floudas D."/>
            <person name="Binder M."/>
            <person name="Riley R."/>
            <person name="Barry K."/>
            <person name="Blanchette R.A."/>
            <person name="Henrissat B."/>
            <person name="Martinez A.T."/>
            <person name="Otillar R."/>
            <person name="Spatafora J.W."/>
            <person name="Yadav J.S."/>
            <person name="Aerts A."/>
            <person name="Benoit I."/>
            <person name="Boyd A."/>
            <person name="Carlson A."/>
            <person name="Copeland A."/>
            <person name="Coutinho P.M."/>
            <person name="de Vries R.P."/>
            <person name="Ferreira P."/>
            <person name="Findley K."/>
            <person name="Foster B."/>
            <person name="Gaskell J."/>
            <person name="Glotzer D."/>
            <person name="Gorecki P."/>
            <person name="Heitman J."/>
            <person name="Hesse C."/>
            <person name="Hori C."/>
            <person name="Igarashi K."/>
            <person name="Jurgens J.A."/>
            <person name="Kallen N."/>
            <person name="Kersten P."/>
            <person name="Kohler A."/>
            <person name="Kuees U."/>
            <person name="Kumar T.K.A."/>
            <person name="Kuo A."/>
            <person name="LaButti K."/>
            <person name="Larrondo L.F."/>
            <person name="Lindquist E."/>
            <person name="Ling A."/>
            <person name="Lombard V."/>
            <person name="Lucas S."/>
            <person name="Lundell T."/>
            <person name="Martin R."/>
            <person name="McLaughlin D.J."/>
            <person name="Morgenstern I."/>
            <person name="Morin E."/>
            <person name="Murat C."/>
            <person name="Nagy L.G."/>
            <person name="Nolan M."/>
            <person name="Ohm R.A."/>
            <person name="Patyshakuliyeva A."/>
            <person name="Rokas A."/>
            <person name="Ruiz-Duenas F.J."/>
            <person name="Sabat G."/>
            <person name="Salamov A."/>
            <person name="Samejima M."/>
            <person name="Schmutz J."/>
            <person name="Slot J.C."/>
            <person name="St John F."/>
            <person name="Stenlid J."/>
            <person name="Sun H."/>
            <person name="Sun S."/>
            <person name="Syed K."/>
            <person name="Tsang A."/>
            <person name="Wiebenga A."/>
            <person name="Young D."/>
            <person name="Pisabarro A."/>
            <person name="Eastwood D.C."/>
            <person name="Martin F."/>
            <person name="Cullen D."/>
            <person name="Grigoriev I.V."/>
            <person name="Hibbett D.S."/>
        </authorList>
    </citation>
    <scope>NUCLEOTIDE SEQUENCE [LARGE SCALE GENOMIC DNA]</scope>
    <source>
        <strain evidence="2">RWD-64-598 SS2</strain>
    </source>
</reference>
<comment type="caution">
    <text evidence="1">The sequence shown here is derived from an EMBL/GenBank/DDBJ whole genome shotgun (WGS) entry which is preliminary data.</text>
</comment>
<dbReference type="PANTHER" id="PTHR34706:SF1">
    <property type="entry name" value="VWFA DOMAIN-CONTAINING PROTEIN"/>
    <property type="match status" value="1"/>
</dbReference>
<evidence type="ECO:0000313" key="1">
    <source>
        <dbReference type="EMBL" id="EIW76365.1"/>
    </source>
</evidence>
<dbReference type="SUPFAM" id="SSF53300">
    <property type="entry name" value="vWA-like"/>
    <property type="match status" value="1"/>
</dbReference>
<dbReference type="OrthoDB" id="2142040at2759"/>
<dbReference type="OMA" id="TIDIRFF"/>
<proteinExistence type="predicted"/>
<dbReference type="KEGG" id="cput:CONPUDRAFT_158389"/>
<gene>
    <name evidence="1" type="ORF">CONPUDRAFT_158389</name>
</gene>
<evidence type="ECO:0008006" key="3">
    <source>
        <dbReference type="Google" id="ProtNLM"/>
    </source>
</evidence>